<protein>
    <recommendedName>
        <fullName evidence="3">Molybdopterin-guanine dinucleotide biosynthesis protein A</fullName>
    </recommendedName>
</protein>
<evidence type="ECO:0008006" key="3">
    <source>
        <dbReference type="Google" id="ProtNLM"/>
    </source>
</evidence>
<organism evidence="1 2">
    <name type="scientific">Sulfitobacter noctilucicola</name>
    <dbReference type="NCBI Taxonomy" id="1342301"/>
    <lineage>
        <taxon>Bacteria</taxon>
        <taxon>Pseudomonadati</taxon>
        <taxon>Pseudomonadota</taxon>
        <taxon>Alphaproteobacteria</taxon>
        <taxon>Rhodobacterales</taxon>
        <taxon>Roseobacteraceae</taxon>
        <taxon>Sulfitobacter</taxon>
    </lineage>
</organism>
<keyword evidence="2" id="KW-1185">Reference proteome</keyword>
<dbReference type="InterPro" id="IPR021736">
    <property type="entry name" value="DUF3305"/>
</dbReference>
<evidence type="ECO:0000313" key="1">
    <source>
        <dbReference type="EMBL" id="MBB4176166.1"/>
    </source>
</evidence>
<dbReference type="AlphaFoldDB" id="A0A7W6MDS2"/>
<evidence type="ECO:0000313" key="2">
    <source>
        <dbReference type="Proteomes" id="UP000565745"/>
    </source>
</evidence>
<comment type="caution">
    <text evidence="1">The sequence shown here is derived from an EMBL/GenBank/DDBJ whole genome shotgun (WGS) entry which is preliminary data.</text>
</comment>
<name>A0A7W6MDS2_9RHOB</name>
<accession>A0A7W6MDS2</accession>
<dbReference type="Proteomes" id="UP000565745">
    <property type="component" value="Unassembled WGS sequence"/>
</dbReference>
<sequence length="217" mass="24568">MRWRKSTGKSTLIFWPNIAIWGQKSQKNGITLEAEQQKSISMPLGVVFRRVPGVTRWVAHVWKAVAVLPGAGAADWKELRREGDTVEFHAATLPLELFRTDTEAYLHGLSAKVPAIYVVMREGTDGQPLEVVLVTASPYEAQDYADTGEELVEKVPMTEGLIAWVRAYVEEHHEDEVFIKRRRDKARVDRHEDGIGDARIRQVADVYRAPGSKERVH</sequence>
<gene>
    <name evidence="1" type="ORF">GGR93_003974</name>
</gene>
<proteinExistence type="predicted"/>
<dbReference type="EMBL" id="JACIFU010000008">
    <property type="protein sequence ID" value="MBB4176166.1"/>
    <property type="molecule type" value="Genomic_DNA"/>
</dbReference>
<reference evidence="1 2" key="1">
    <citation type="submission" date="2020-08" db="EMBL/GenBank/DDBJ databases">
        <title>Genomic Encyclopedia of Type Strains, Phase IV (KMG-IV): sequencing the most valuable type-strain genomes for metagenomic binning, comparative biology and taxonomic classification.</title>
        <authorList>
            <person name="Goeker M."/>
        </authorList>
    </citation>
    <scope>NUCLEOTIDE SEQUENCE [LARGE SCALE GENOMIC DNA]</scope>
    <source>
        <strain evidence="1 2">DSM 101015</strain>
    </source>
</reference>
<dbReference type="Pfam" id="PF11749">
    <property type="entry name" value="DUF3305"/>
    <property type="match status" value="1"/>
</dbReference>